<dbReference type="STRING" id="1781255.BH720_10015"/>
<dbReference type="EMBL" id="MJGC01000052">
    <property type="protein sequence ID" value="OEJ75324.1"/>
    <property type="molecule type" value="Genomic_DNA"/>
</dbReference>
<dbReference type="InterPro" id="IPR011990">
    <property type="entry name" value="TPR-like_helical_dom_sf"/>
</dbReference>
<dbReference type="InterPro" id="IPR019734">
    <property type="entry name" value="TPR_rpt"/>
</dbReference>
<accession>A0A1E5QL47</accession>
<dbReference type="AlphaFoldDB" id="A0A1E5QL47"/>
<evidence type="ECO:0000256" key="3">
    <source>
        <dbReference type="PROSITE-ProRule" id="PRU00339"/>
    </source>
</evidence>
<feature type="transmembrane region" description="Helical" evidence="5">
    <location>
        <begin position="20"/>
        <end position="42"/>
    </location>
</feature>
<dbReference type="Pfam" id="PF13176">
    <property type="entry name" value="TPR_7"/>
    <property type="match status" value="1"/>
</dbReference>
<evidence type="ECO:0000256" key="5">
    <source>
        <dbReference type="SAM" id="Phobius"/>
    </source>
</evidence>
<dbReference type="PANTHER" id="PTHR44943">
    <property type="entry name" value="CELLULOSE SYNTHASE OPERON PROTEIN C"/>
    <property type="match status" value="1"/>
</dbReference>
<name>A0A1E5QL47_9CYAN</name>
<protein>
    <submittedName>
        <fullName evidence="6">Tfp pilus assembly protein PilF</fullName>
    </submittedName>
</protein>
<keyword evidence="5" id="KW-0472">Membrane</keyword>
<dbReference type="SUPFAM" id="SSF48452">
    <property type="entry name" value="TPR-like"/>
    <property type="match status" value="1"/>
</dbReference>
<organism evidence="6">
    <name type="scientific">Desertifilum tharense IPPAS B-1220</name>
    <dbReference type="NCBI Taxonomy" id="1781255"/>
    <lineage>
        <taxon>Bacteria</taxon>
        <taxon>Bacillati</taxon>
        <taxon>Cyanobacteriota</taxon>
        <taxon>Cyanophyceae</taxon>
        <taxon>Desertifilales</taxon>
        <taxon>Desertifilaceae</taxon>
        <taxon>Desertifilum</taxon>
    </lineage>
</organism>
<dbReference type="Pfam" id="PF13181">
    <property type="entry name" value="TPR_8"/>
    <property type="match status" value="1"/>
</dbReference>
<sequence>MISVQGKWVTQKRDRTLVNIILILAVVALIGVSMIPLFGSAFSQRRTAQTTPSPTQVANPELDPAKRAELEAQARGYELVLQREPENQAALRGLLEARLQLVDIPGTIPPLEKLAELNPDQTNYAVLLAQAKQYAGDREGAATVYRQILASKPGDLNALQGFVDLQLQQNRPEAAIGLLQETLATAPQANQIQPGSVDTLSVKLLLGRVYAAQERYDEAIAIYDRAIEDDRADFRPVLGKAIILKTQGNNDQAKPLFESAASLAPAQYRDQIQQLATAENPLEPQAPQTVPAPSPDEAPQSE</sequence>
<dbReference type="PANTHER" id="PTHR44943:SF8">
    <property type="entry name" value="TPR REPEAT-CONTAINING PROTEIN MJ0263"/>
    <property type="match status" value="1"/>
</dbReference>
<evidence type="ECO:0000256" key="1">
    <source>
        <dbReference type="ARBA" id="ARBA00022737"/>
    </source>
</evidence>
<dbReference type="Pfam" id="PF14559">
    <property type="entry name" value="TPR_19"/>
    <property type="match status" value="1"/>
</dbReference>
<dbReference type="SMART" id="SM00028">
    <property type="entry name" value="TPR"/>
    <property type="match status" value="3"/>
</dbReference>
<dbReference type="InterPro" id="IPR051685">
    <property type="entry name" value="Ycf3/AcsC/BcsC/TPR_MFPF"/>
</dbReference>
<feature type="region of interest" description="Disordered" evidence="4">
    <location>
        <begin position="277"/>
        <end position="302"/>
    </location>
</feature>
<evidence type="ECO:0000256" key="4">
    <source>
        <dbReference type="SAM" id="MobiDB-lite"/>
    </source>
</evidence>
<keyword evidence="5" id="KW-1133">Transmembrane helix</keyword>
<keyword evidence="5" id="KW-0812">Transmembrane</keyword>
<reference evidence="6" key="1">
    <citation type="submission" date="2016-09" db="EMBL/GenBank/DDBJ databases">
        <title>Draft genome of thermotolerant cyanobacterium Desertifilum sp. strain IPPAS B-1220.</title>
        <authorList>
            <person name="Sinetova M.A."/>
            <person name="Bolakhan K."/>
            <person name="Zayadan B.K."/>
            <person name="Mironov K.S."/>
            <person name="Ustinova V."/>
            <person name="Kupriyanova E.V."/>
            <person name="Sidorov R.A."/>
            <person name="Skrypnik A.N."/>
            <person name="Gogoleva N.E."/>
            <person name="Gogolev Y.V."/>
            <person name="Los D.A."/>
        </authorList>
    </citation>
    <scope>NUCLEOTIDE SEQUENCE [LARGE SCALE GENOMIC DNA]</scope>
    <source>
        <strain evidence="6">IPPAS B-1220</strain>
    </source>
</reference>
<feature type="repeat" description="TPR" evidence="3">
    <location>
        <begin position="200"/>
        <end position="233"/>
    </location>
</feature>
<keyword evidence="2 3" id="KW-0802">TPR repeat</keyword>
<evidence type="ECO:0000313" key="6">
    <source>
        <dbReference type="EMBL" id="OEJ75324.1"/>
    </source>
</evidence>
<evidence type="ECO:0000256" key="2">
    <source>
        <dbReference type="ARBA" id="ARBA00022803"/>
    </source>
</evidence>
<dbReference type="PROSITE" id="PS50005">
    <property type="entry name" value="TPR"/>
    <property type="match status" value="1"/>
</dbReference>
<keyword evidence="1" id="KW-0677">Repeat</keyword>
<proteinExistence type="predicted"/>
<comment type="caution">
    <text evidence="6">The sequence shown here is derived from an EMBL/GenBank/DDBJ whole genome shotgun (WGS) entry which is preliminary data.</text>
</comment>
<dbReference type="Gene3D" id="1.25.40.10">
    <property type="entry name" value="Tetratricopeptide repeat domain"/>
    <property type="match status" value="2"/>
</dbReference>
<gene>
    <name evidence="6" type="ORF">BH720_10015</name>
</gene>